<accession>U9UPV8</accession>
<dbReference type="AlphaFoldDB" id="U9UPV8"/>
<reference evidence="1" key="1">
    <citation type="submission" date="2013-07" db="EMBL/GenBank/DDBJ databases">
        <title>The genome of an arbuscular mycorrhizal fungus provides insights into the evolution of the oldest plant symbiosis.</title>
        <authorList>
            <consortium name="DOE Joint Genome Institute"/>
            <person name="Tisserant E."/>
            <person name="Malbreil M."/>
            <person name="Kuo A."/>
            <person name="Kohler A."/>
            <person name="Symeonidi A."/>
            <person name="Balestrini R."/>
            <person name="Charron P."/>
            <person name="Duensing N."/>
            <person name="Frei-dit-Frey N."/>
            <person name="Gianinazzi-Pearson V."/>
            <person name="Gilbert B."/>
            <person name="Handa Y."/>
            <person name="Hijri M."/>
            <person name="Kaul R."/>
            <person name="Kawaguchi M."/>
            <person name="Krajinski F."/>
            <person name="Lammers P."/>
            <person name="Lapierre D."/>
            <person name="Masclaux F.G."/>
            <person name="Murat C."/>
            <person name="Morin E."/>
            <person name="Ndikumana S."/>
            <person name="Pagni M."/>
            <person name="Petitpierre D."/>
            <person name="Requena N."/>
            <person name="Rosikiewicz P."/>
            <person name="Riley R."/>
            <person name="Saito K."/>
            <person name="San Clemente H."/>
            <person name="Shapiro H."/>
            <person name="van Tuinen D."/>
            <person name="Becard G."/>
            <person name="Bonfante P."/>
            <person name="Paszkowski U."/>
            <person name="Shachar-Hill Y."/>
            <person name="Young J.P."/>
            <person name="Sanders I.R."/>
            <person name="Henrissat B."/>
            <person name="Rensing S.A."/>
            <person name="Grigoriev I.V."/>
            <person name="Corradi N."/>
            <person name="Roux C."/>
            <person name="Martin F."/>
        </authorList>
    </citation>
    <scope>NUCLEOTIDE SEQUENCE</scope>
    <source>
        <strain evidence="1">DAOM 197198</strain>
    </source>
</reference>
<gene>
    <name evidence="1" type="ORF">GLOINDRAFT_16445</name>
</gene>
<name>U9UPV8_RHIID</name>
<proteinExistence type="predicted"/>
<organism evidence="1">
    <name type="scientific">Rhizophagus irregularis (strain DAOM 181602 / DAOM 197198 / MUCL 43194)</name>
    <name type="common">Arbuscular mycorrhizal fungus</name>
    <name type="synonym">Glomus intraradices</name>
    <dbReference type="NCBI Taxonomy" id="747089"/>
    <lineage>
        <taxon>Eukaryota</taxon>
        <taxon>Fungi</taxon>
        <taxon>Fungi incertae sedis</taxon>
        <taxon>Mucoromycota</taxon>
        <taxon>Glomeromycotina</taxon>
        <taxon>Glomeromycetes</taxon>
        <taxon>Glomerales</taxon>
        <taxon>Glomeraceae</taxon>
        <taxon>Rhizophagus</taxon>
    </lineage>
</organism>
<sequence length="53" mass="5968">MSLFTISLEIDLKGSTVCGFEGPNRDYLKWLSAKCPDTLPYPNQGHSQMNSEF</sequence>
<dbReference type="EMBL" id="KI275594">
    <property type="protein sequence ID" value="ESA22430.1"/>
    <property type="molecule type" value="Genomic_DNA"/>
</dbReference>
<evidence type="ECO:0000313" key="1">
    <source>
        <dbReference type="EMBL" id="ESA22430.1"/>
    </source>
</evidence>
<protein>
    <submittedName>
        <fullName evidence="1">Uncharacterized protein</fullName>
    </submittedName>
</protein>
<dbReference type="HOGENOM" id="CLU_3069806_0_0_1"/>